<evidence type="ECO:0000313" key="2">
    <source>
        <dbReference type="EMBL" id="KAF6738988.1"/>
    </source>
</evidence>
<dbReference type="EMBL" id="WKFB01000016">
    <property type="protein sequence ID" value="KAF6738988.1"/>
    <property type="molecule type" value="Genomic_DNA"/>
</dbReference>
<name>A0A834FR98_ORYME</name>
<dbReference type="Proteomes" id="UP000646548">
    <property type="component" value="Unassembled WGS sequence"/>
</dbReference>
<feature type="region of interest" description="Disordered" evidence="1">
    <location>
        <begin position="102"/>
        <end position="130"/>
    </location>
</feature>
<proteinExistence type="predicted"/>
<accession>A0A834FR98</accession>
<evidence type="ECO:0000256" key="1">
    <source>
        <dbReference type="SAM" id="MobiDB-lite"/>
    </source>
</evidence>
<comment type="caution">
    <text evidence="2">The sequence shown here is derived from an EMBL/GenBank/DDBJ whole genome shotgun (WGS) entry which is preliminary data.</text>
</comment>
<sequence>MSFFLSDFDLNPPVRDGRSRCPGASPGCPTAREGSSVCQNKASFLHVSFTLVPQTALSDPLTGLQAAGSACVRGSSTADSGPDRAARRRDRWACAAAEELEAGGPACTPAEPPPGRTGVHGTVKETRPVR</sequence>
<gene>
    <name evidence="2" type="ORF">FQA47_021763</name>
</gene>
<evidence type="ECO:0000313" key="3">
    <source>
        <dbReference type="Proteomes" id="UP000646548"/>
    </source>
</evidence>
<protein>
    <submittedName>
        <fullName evidence="2">Uncharacterized protein</fullName>
    </submittedName>
</protein>
<organism evidence="2 3">
    <name type="scientific">Oryzias melastigma</name>
    <name type="common">Marine medaka</name>
    <dbReference type="NCBI Taxonomy" id="30732"/>
    <lineage>
        <taxon>Eukaryota</taxon>
        <taxon>Metazoa</taxon>
        <taxon>Chordata</taxon>
        <taxon>Craniata</taxon>
        <taxon>Vertebrata</taxon>
        <taxon>Euteleostomi</taxon>
        <taxon>Actinopterygii</taxon>
        <taxon>Neopterygii</taxon>
        <taxon>Teleostei</taxon>
        <taxon>Neoteleostei</taxon>
        <taxon>Acanthomorphata</taxon>
        <taxon>Ovalentaria</taxon>
        <taxon>Atherinomorphae</taxon>
        <taxon>Beloniformes</taxon>
        <taxon>Adrianichthyidae</taxon>
        <taxon>Oryziinae</taxon>
        <taxon>Oryzias</taxon>
    </lineage>
</organism>
<reference evidence="2" key="1">
    <citation type="journal article" name="BMC Genomics">
        <title>Long-read sequencing and de novo genome assembly of marine medaka (Oryzias melastigma).</title>
        <authorList>
            <person name="Liang P."/>
            <person name="Saqib H.S.A."/>
            <person name="Ni X."/>
            <person name="Shen Y."/>
        </authorList>
    </citation>
    <scope>NUCLEOTIDE SEQUENCE</scope>
    <source>
        <strain evidence="2">Bigg-433</strain>
    </source>
</reference>
<dbReference type="AlphaFoldDB" id="A0A834FR98"/>